<reference evidence="2" key="1">
    <citation type="submission" date="2021-06" db="EMBL/GenBank/DDBJ databases">
        <title>Complete genome sequence of Nocardioides sp. G188.</title>
        <authorList>
            <person name="Im W.-T."/>
        </authorList>
    </citation>
    <scope>NUCLEOTIDE SEQUENCE</scope>
    <source>
        <strain evidence="2">G188</strain>
    </source>
</reference>
<sequence>MSLDSRPAAEVSSRRPVVPIVRQRQRPSSSARSYQWGCWRVVEAVGDLDLAVVPLLRGLVVGAPPHVVFDLRCVTFLDAGVLGIFVATRAHQGQAHGAVRIATPSPMVRRLLAITGLELVLPSFESLAGAAAGHESC</sequence>
<dbReference type="AlphaFoldDB" id="A0A975Y1J8"/>
<proteinExistence type="predicted"/>
<keyword evidence="3" id="KW-1185">Reference proteome</keyword>
<evidence type="ECO:0000259" key="1">
    <source>
        <dbReference type="PROSITE" id="PS50801"/>
    </source>
</evidence>
<dbReference type="Pfam" id="PF13466">
    <property type="entry name" value="STAS_2"/>
    <property type="match status" value="1"/>
</dbReference>
<name>A0A975Y1J8_9ACTN</name>
<organism evidence="2 3">
    <name type="scientific">Nocardioides panacis</name>
    <dbReference type="NCBI Taxonomy" id="2849501"/>
    <lineage>
        <taxon>Bacteria</taxon>
        <taxon>Bacillati</taxon>
        <taxon>Actinomycetota</taxon>
        <taxon>Actinomycetes</taxon>
        <taxon>Propionibacteriales</taxon>
        <taxon>Nocardioidaceae</taxon>
        <taxon>Nocardioides</taxon>
    </lineage>
</organism>
<dbReference type="EMBL" id="CP077062">
    <property type="protein sequence ID" value="QWZ09592.1"/>
    <property type="molecule type" value="Genomic_DNA"/>
</dbReference>
<dbReference type="InterPro" id="IPR058548">
    <property type="entry name" value="MlaB-like_STAS"/>
</dbReference>
<dbReference type="KEGG" id="nps:KRR39_07555"/>
<dbReference type="RefSeq" id="WP_216941438.1">
    <property type="nucleotide sequence ID" value="NZ_CP077062.1"/>
</dbReference>
<dbReference type="Proteomes" id="UP000683575">
    <property type="component" value="Chromosome"/>
</dbReference>
<feature type="domain" description="STAS" evidence="1">
    <location>
        <begin position="67"/>
        <end position="134"/>
    </location>
</feature>
<evidence type="ECO:0000313" key="2">
    <source>
        <dbReference type="EMBL" id="QWZ09592.1"/>
    </source>
</evidence>
<accession>A0A975Y1J8</accession>
<gene>
    <name evidence="2" type="ORF">KRR39_07555</name>
</gene>
<dbReference type="InterPro" id="IPR002645">
    <property type="entry name" value="STAS_dom"/>
</dbReference>
<dbReference type="PROSITE" id="PS50801">
    <property type="entry name" value="STAS"/>
    <property type="match status" value="1"/>
</dbReference>
<protein>
    <submittedName>
        <fullName evidence="2">STAS domain-containing protein</fullName>
    </submittedName>
</protein>
<evidence type="ECO:0000313" key="3">
    <source>
        <dbReference type="Proteomes" id="UP000683575"/>
    </source>
</evidence>
<dbReference type="CDD" id="cd07043">
    <property type="entry name" value="STAS_anti-anti-sigma_factors"/>
    <property type="match status" value="1"/>
</dbReference>